<comment type="subcellular location">
    <subcellularLocation>
        <location evidence="1">Membrane</location>
        <topology evidence="1">Multi-pass membrane protein</topology>
    </subcellularLocation>
</comment>
<proteinExistence type="predicted"/>
<feature type="transmembrane region" description="Helical" evidence="6">
    <location>
        <begin position="162"/>
        <end position="180"/>
    </location>
</feature>
<dbReference type="GO" id="GO:0005385">
    <property type="term" value="F:zinc ion transmembrane transporter activity"/>
    <property type="evidence" value="ECO:0007669"/>
    <property type="project" value="TreeGrafter"/>
</dbReference>
<organism evidence="7 8">
    <name type="scientific">Nosema granulosis</name>
    <dbReference type="NCBI Taxonomy" id="83296"/>
    <lineage>
        <taxon>Eukaryota</taxon>
        <taxon>Fungi</taxon>
        <taxon>Fungi incertae sedis</taxon>
        <taxon>Microsporidia</taxon>
        <taxon>Nosematidae</taxon>
        <taxon>Nosema</taxon>
    </lineage>
</organism>
<dbReference type="EMBL" id="SBJO01000144">
    <property type="protein sequence ID" value="KAF9762682.1"/>
    <property type="molecule type" value="Genomic_DNA"/>
</dbReference>
<protein>
    <submittedName>
        <fullName evidence="7">Protein zntC</fullName>
    </submittedName>
</protein>
<accession>A0A9P6GZA7</accession>
<comment type="caution">
    <text evidence="7">The sequence shown here is derived from an EMBL/GenBank/DDBJ whole genome shotgun (WGS) entry which is preliminary data.</text>
</comment>
<keyword evidence="4 6" id="KW-0472">Membrane</keyword>
<evidence type="ECO:0000256" key="5">
    <source>
        <dbReference type="SAM" id="MobiDB-lite"/>
    </source>
</evidence>
<evidence type="ECO:0000256" key="4">
    <source>
        <dbReference type="ARBA" id="ARBA00023136"/>
    </source>
</evidence>
<dbReference type="OrthoDB" id="448280at2759"/>
<dbReference type="PANTHER" id="PTHR11040:SF44">
    <property type="entry name" value="PROTEIN ZNTC-RELATED"/>
    <property type="match status" value="1"/>
</dbReference>
<feature type="transmembrane region" description="Helical" evidence="6">
    <location>
        <begin position="6"/>
        <end position="25"/>
    </location>
</feature>
<dbReference type="Proteomes" id="UP000740883">
    <property type="component" value="Unassembled WGS sequence"/>
</dbReference>
<dbReference type="GO" id="GO:0016020">
    <property type="term" value="C:membrane"/>
    <property type="evidence" value="ECO:0007669"/>
    <property type="project" value="UniProtKB-SubCell"/>
</dbReference>
<feature type="compositionally biased region" description="Basic and acidic residues" evidence="5">
    <location>
        <begin position="315"/>
        <end position="344"/>
    </location>
</feature>
<feature type="transmembrane region" description="Helical" evidence="6">
    <location>
        <begin position="76"/>
        <end position="96"/>
    </location>
</feature>
<evidence type="ECO:0000256" key="3">
    <source>
        <dbReference type="ARBA" id="ARBA00022989"/>
    </source>
</evidence>
<name>A0A9P6GZA7_9MICR</name>
<evidence type="ECO:0000313" key="8">
    <source>
        <dbReference type="Proteomes" id="UP000740883"/>
    </source>
</evidence>
<reference evidence="7 8" key="1">
    <citation type="journal article" date="2020" name="Genome Biol. Evol.">
        <title>Comparative genomics of strictly vertically transmitted, feminizing microsporidia endosymbionts of amphipod crustaceans.</title>
        <authorList>
            <person name="Cormier A."/>
            <person name="Chebbi M.A."/>
            <person name="Giraud I."/>
            <person name="Wattier R."/>
            <person name="Teixeira M."/>
            <person name="Gilbert C."/>
            <person name="Rigaud T."/>
            <person name="Cordaux R."/>
        </authorList>
    </citation>
    <scope>NUCLEOTIDE SEQUENCE [LARGE SCALE GENOMIC DNA]</scope>
    <source>
        <strain evidence="7 8">Ou3-Ou53</strain>
    </source>
</reference>
<feature type="transmembrane region" description="Helical" evidence="6">
    <location>
        <begin position="186"/>
        <end position="209"/>
    </location>
</feature>
<sequence>MNQTWSTSGVVFLLSIFCCIIPRVVHKWRFINRAIPYATLLSAGFLLAVFILDFIPHMFSHDANVDHEKEEFRSRIALLVSGLSFLFLLGIDSVVLKHDHCEEEPKQSCGAQETDGILKENKSSPVDTTVVVNHDHAKHTHKEEGGCCNTDVIKKSNSISKVLIFIIGISIHSFFEGLAFKCSETGFFGGYEVSIIMHKILESFSIGLAFIETKLSKTVELLLISFYAFLTPLGMLLGFYLSDKDHYLFDIPVQLLCNGLALGSLMFIVFIEMIAASIHKPGNNLIRLAVISAGFIIASTVIMNTPHSHGSHSSCGHEGHKAHSSCGHEGHKSHSSCGHEGHSH</sequence>
<evidence type="ECO:0000256" key="1">
    <source>
        <dbReference type="ARBA" id="ARBA00004141"/>
    </source>
</evidence>
<evidence type="ECO:0000256" key="2">
    <source>
        <dbReference type="ARBA" id="ARBA00022692"/>
    </source>
</evidence>
<evidence type="ECO:0000256" key="6">
    <source>
        <dbReference type="SAM" id="Phobius"/>
    </source>
</evidence>
<feature type="region of interest" description="Disordered" evidence="5">
    <location>
        <begin position="312"/>
        <end position="344"/>
    </location>
</feature>
<evidence type="ECO:0000313" key="7">
    <source>
        <dbReference type="EMBL" id="KAF9762682.1"/>
    </source>
</evidence>
<keyword evidence="3 6" id="KW-1133">Transmembrane helix</keyword>
<dbReference type="PANTHER" id="PTHR11040">
    <property type="entry name" value="ZINC/IRON TRANSPORTER"/>
    <property type="match status" value="1"/>
</dbReference>
<feature type="transmembrane region" description="Helical" evidence="6">
    <location>
        <begin position="253"/>
        <end position="278"/>
    </location>
</feature>
<gene>
    <name evidence="7" type="primary">zntC</name>
    <name evidence="7" type="ORF">NGRA_1835</name>
</gene>
<feature type="transmembrane region" description="Helical" evidence="6">
    <location>
        <begin position="221"/>
        <end position="241"/>
    </location>
</feature>
<keyword evidence="2 6" id="KW-0812">Transmembrane</keyword>
<feature type="transmembrane region" description="Helical" evidence="6">
    <location>
        <begin position="285"/>
        <end position="303"/>
    </location>
</feature>
<keyword evidence="8" id="KW-1185">Reference proteome</keyword>
<feature type="transmembrane region" description="Helical" evidence="6">
    <location>
        <begin position="37"/>
        <end position="56"/>
    </location>
</feature>
<dbReference type="Pfam" id="PF02535">
    <property type="entry name" value="Zip"/>
    <property type="match status" value="1"/>
</dbReference>
<dbReference type="InterPro" id="IPR003689">
    <property type="entry name" value="ZIP"/>
</dbReference>
<dbReference type="AlphaFoldDB" id="A0A9P6GZA7"/>